<sequence length="249" mass="25230">MKSLFLATAAVAAFAAAPAFAQSAPVGSVGVSYSNTEIDLGSIDADSDSYAIDGVVAVDAFAGWTATFAGQIAHNDDSNDTGLAGTAHLTRMAGSDLRFGGFVGAADAGDDTAWTFGGEVQKYLANATLTGAVAYTTADDADVDAWTVAGDAAFYVMPNLRLNAGLSYSDVDAGFGSADLWTYGVGAEYEIANTPFSLAAGFNRGDIEDVKIDTWTVGLRYSFGGGLQARDRAGASLPGAGIAGLLGAL</sequence>
<evidence type="ECO:0000313" key="4">
    <source>
        <dbReference type="EMBL" id="GAA0622407.1"/>
    </source>
</evidence>
<dbReference type="InterPro" id="IPR027385">
    <property type="entry name" value="Beta-barrel_OMP"/>
</dbReference>
<reference evidence="4 5" key="1">
    <citation type="journal article" date="2019" name="Int. J. Syst. Evol. Microbiol.">
        <title>The Global Catalogue of Microorganisms (GCM) 10K type strain sequencing project: providing services to taxonomists for standard genome sequencing and annotation.</title>
        <authorList>
            <consortium name="The Broad Institute Genomics Platform"/>
            <consortium name="The Broad Institute Genome Sequencing Center for Infectious Disease"/>
            <person name="Wu L."/>
            <person name="Ma J."/>
        </authorList>
    </citation>
    <scope>NUCLEOTIDE SEQUENCE [LARGE SCALE GENOMIC DNA]</scope>
    <source>
        <strain evidence="4 5">JCM 12928</strain>
    </source>
</reference>
<name>A0ABN1GX50_9CAUL</name>
<dbReference type="Pfam" id="PF13505">
    <property type="entry name" value="OMP_b-brl"/>
    <property type="match status" value="1"/>
</dbReference>
<keyword evidence="1 2" id="KW-0732">Signal</keyword>
<protein>
    <recommendedName>
        <fullName evidence="3">Outer membrane protein beta-barrel domain-containing protein</fullName>
    </recommendedName>
</protein>
<feature type="chain" id="PRO_5045632200" description="Outer membrane protein beta-barrel domain-containing protein" evidence="2">
    <location>
        <begin position="22"/>
        <end position="249"/>
    </location>
</feature>
<dbReference type="EMBL" id="BAAAGA010000004">
    <property type="protein sequence ID" value="GAA0622407.1"/>
    <property type="molecule type" value="Genomic_DNA"/>
</dbReference>
<dbReference type="SUPFAM" id="SSF56935">
    <property type="entry name" value="Porins"/>
    <property type="match status" value="1"/>
</dbReference>
<keyword evidence="5" id="KW-1185">Reference proteome</keyword>
<proteinExistence type="predicted"/>
<feature type="signal peptide" evidence="2">
    <location>
        <begin position="1"/>
        <end position="21"/>
    </location>
</feature>
<gene>
    <name evidence="4" type="ORF">GCM10009422_18010</name>
</gene>
<dbReference type="InterPro" id="IPR023614">
    <property type="entry name" value="Porin_dom_sf"/>
</dbReference>
<organism evidence="4 5">
    <name type="scientific">Brevundimonas kwangchunensis</name>
    <dbReference type="NCBI Taxonomy" id="322163"/>
    <lineage>
        <taxon>Bacteria</taxon>
        <taxon>Pseudomonadati</taxon>
        <taxon>Pseudomonadota</taxon>
        <taxon>Alphaproteobacteria</taxon>
        <taxon>Caulobacterales</taxon>
        <taxon>Caulobacteraceae</taxon>
        <taxon>Brevundimonas</taxon>
    </lineage>
</organism>
<accession>A0ABN1GX50</accession>
<evidence type="ECO:0000259" key="3">
    <source>
        <dbReference type="Pfam" id="PF13505"/>
    </source>
</evidence>
<dbReference type="Gene3D" id="2.40.160.10">
    <property type="entry name" value="Porin"/>
    <property type="match status" value="1"/>
</dbReference>
<feature type="domain" description="Outer membrane protein beta-barrel" evidence="3">
    <location>
        <begin position="8"/>
        <end position="223"/>
    </location>
</feature>
<dbReference type="RefSeq" id="WP_343792893.1">
    <property type="nucleotide sequence ID" value="NZ_BAAAGA010000004.1"/>
</dbReference>
<dbReference type="Proteomes" id="UP001501352">
    <property type="component" value="Unassembled WGS sequence"/>
</dbReference>
<evidence type="ECO:0000256" key="1">
    <source>
        <dbReference type="ARBA" id="ARBA00022729"/>
    </source>
</evidence>
<evidence type="ECO:0000256" key="2">
    <source>
        <dbReference type="SAM" id="SignalP"/>
    </source>
</evidence>
<comment type="caution">
    <text evidence="4">The sequence shown here is derived from an EMBL/GenBank/DDBJ whole genome shotgun (WGS) entry which is preliminary data.</text>
</comment>
<evidence type="ECO:0000313" key="5">
    <source>
        <dbReference type="Proteomes" id="UP001501352"/>
    </source>
</evidence>